<protein>
    <recommendedName>
        <fullName evidence="4">AzlD domain-containing protein</fullName>
    </recommendedName>
</protein>
<name>A0A150LDZ9_9BACI</name>
<dbReference type="RefSeq" id="WP_061569729.1">
    <property type="nucleotide sequence ID" value="NZ_LQYT01000117.1"/>
</dbReference>
<feature type="transmembrane region" description="Helical" evidence="1">
    <location>
        <begin position="39"/>
        <end position="59"/>
    </location>
</feature>
<evidence type="ECO:0000256" key="1">
    <source>
        <dbReference type="SAM" id="Phobius"/>
    </source>
</evidence>
<evidence type="ECO:0008006" key="4">
    <source>
        <dbReference type="Google" id="ProtNLM"/>
    </source>
</evidence>
<keyword evidence="1" id="KW-0472">Membrane</keyword>
<feature type="transmembrane region" description="Helical" evidence="1">
    <location>
        <begin position="65"/>
        <end position="98"/>
    </location>
</feature>
<dbReference type="Pfam" id="PF05437">
    <property type="entry name" value="AzlD"/>
    <property type="match status" value="1"/>
</dbReference>
<keyword evidence="1" id="KW-0812">Transmembrane</keyword>
<sequence>MDSGYVLLIIGMGLVTFLPRAIPLTVLQGIKFPPFLQEVLKNVPYAILGALIFPGIFFIDGENVLLGIIGAFGAFALAFSGANVIVVVIGSIILLSAVSALI</sequence>
<reference evidence="2 3" key="1">
    <citation type="submission" date="2016-01" db="EMBL/GenBank/DDBJ databases">
        <title>Draft Genome Sequences of Seven Thermophilic Sporeformers Isolated from Foods.</title>
        <authorList>
            <person name="Berendsen E.M."/>
            <person name="Wells-Bennik M.H."/>
            <person name="Krawcyk A.O."/>
            <person name="De Jong A."/>
            <person name="Holsappel S."/>
            <person name="Eijlander R.T."/>
            <person name="Kuipers O.P."/>
        </authorList>
    </citation>
    <scope>NUCLEOTIDE SEQUENCE [LARGE SCALE GENOMIC DNA]</scope>
    <source>
        <strain evidence="2 3">B4135</strain>
    </source>
</reference>
<keyword evidence="1" id="KW-1133">Transmembrane helix</keyword>
<comment type="caution">
    <text evidence="2">The sequence shown here is derived from an EMBL/GenBank/DDBJ whole genome shotgun (WGS) entry which is preliminary data.</text>
</comment>
<organism evidence="2 3">
    <name type="scientific">Caldibacillus debilis</name>
    <dbReference type="NCBI Taxonomy" id="301148"/>
    <lineage>
        <taxon>Bacteria</taxon>
        <taxon>Bacillati</taxon>
        <taxon>Bacillota</taxon>
        <taxon>Bacilli</taxon>
        <taxon>Bacillales</taxon>
        <taxon>Bacillaceae</taxon>
        <taxon>Caldibacillus</taxon>
    </lineage>
</organism>
<dbReference type="Proteomes" id="UP000075683">
    <property type="component" value="Unassembled WGS sequence"/>
</dbReference>
<evidence type="ECO:0000313" key="2">
    <source>
        <dbReference type="EMBL" id="KYD10571.1"/>
    </source>
</evidence>
<evidence type="ECO:0000313" key="3">
    <source>
        <dbReference type="Proteomes" id="UP000075683"/>
    </source>
</evidence>
<dbReference type="PATRIC" id="fig|301148.3.peg.1356"/>
<dbReference type="EMBL" id="LQYT01000117">
    <property type="protein sequence ID" value="KYD10571.1"/>
    <property type="molecule type" value="Genomic_DNA"/>
</dbReference>
<dbReference type="AlphaFoldDB" id="A0A150LDZ9"/>
<dbReference type="STRING" id="301148.B4135_3372"/>
<proteinExistence type="predicted"/>
<dbReference type="OrthoDB" id="9811308at2"/>
<gene>
    <name evidence="2" type="ORF">B4135_3372</name>
</gene>
<feature type="transmembrane region" description="Helical" evidence="1">
    <location>
        <begin position="6"/>
        <end position="27"/>
    </location>
</feature>
<dbReference type="InterPro" id="IPR008407">
    <property type="entry name" value="Brnchd-chn_aa_trnsp_AzlD"/>
</dbReference>
<accession>A0A150LDZ9</accession>